<gene>
    <name evidence="9" type="ORF">SAMN05660206_10566</name>
</gene>
<keyword evidence="6" id="KW-0472">Membrane</keyword>
<dbReference type="SUPFAM" id="SSF56935">
    <property type="entry name" value="Porins"/>
    <property type="match status" value="2"/>
</dbReference>
<evidence type="ECO:0000256" key="3">
    <source>
        <dbReference type="ARBA" id="ARBA00022452"/>
    </source>
</evidence>
<accession>A0A1I6SSS0</accession>
<dbReference type="OrthoDB" id="9765571at2"/>
<comment type="subcellular location">
    <subcellularLocation>
        <location evidence="1">Cell outer membrane</location>
        <topology evidence="1">Multi-pass membrane protein</topology>
    </subcellularLocation>
</comment>
<dbReference type="PANTHER" id="PTHR35093">
    <property type="entry name" value="OUTER MEMBRANE PROTEIN NMB0088-RELATED"/>
    <property type="match status" value="1"/>
</dbReference>
<keyword evidence="3" id="KW-1134">Transmembrane beta strand</keyword>
<feature type="signal peptide" evidence="8">
    <location>
        <begin position="1"/>
        <end position="22"/>
    </location>
</feature>
<dbReference type="STRING" id="683125.SAMN05660206_10566"/>
<dbReference type="Gene3D" id="2.40.160.60">
    <property type="entry name" value="Outer membrane protein transport protein (OMPP1/FadL/TodX)"/>
    <property type="match status" value="1"/>
</dbReference>
<evidence type="ECO:0000256" key="5">
    <source>
        <dbReference type="ARBA" id="ARBA00022729"/>
    </source>
</evidence>
<dbReference type="Proteomes" id="UP000198785">
    <property type="component" value="Unassembled WGS sequence"/>
</dbReference>
<sequence>MRLKNILFTSLFVSGIAFSAQAQFIGDALTFSQENNRGTARFKAMGNANSALGGDLSSISGNPAGLGFFGQSDISVTLNYNNANNKGSFFGTNTSRNKGRVGVDHAGVVFHFPTNQGYSGWQNFNVGISYENTNTFTNNVRYEGINPNSSIVEDYALTINSNPNSNFTQDMYYSYLVEKHSNTGNTYFPVVKENFAKEQISDILTKGYNSRTAVAFGANYNNKLYIGANLGFASFRYDHSNQFSEFGMTKNRSEILANNPNSTIADPTHQDYDYVEANYDLLDDYYQLTEGSGIDFKIGAIFKPTVDWNIGATIASPTWYTIDDYTSSFNDVIYFDPNDPNWESSFQTPEEQTEDRYRLITPWKFSLGVSKFFSRGLLSADVEYVDYSSTKLRTIGNLDTSLEADWDADMKDAYQGVVNVRVGGEVLLTNTISGRAGFNYYGNPYKGADNTQYSGSLGLGAKLSNTLYLDLAVVHLVNDYKVSPYATANAPIADIKHQRTNAVLTLGAKF</sequence>
<evidence type="ECO:0000313" key="9">
    <source>
        <dbReference type="EMBL" id="SFS79975.1"/>
    </source>
</evidence>
<evidence type="ECO:0000256" key="1">
    <source>
        <dbReference type="ARBA" id="ARBA00004571"/>
    </source>
</evidence>
<feature type="chain" id="PRO_5011762818" evidence="8">
    <location>
        <begin position="23"/>
        <end position="510"/>
    </location>
</feature>
<keyword evidence="4" id="KW-0812">Transmembrane</keyword>
<reference evidence="9 10" key="1">
    <citation type="submission" date="2016-10" db="EMBL/GenBank/DDBJ databases">
        <authorList>
            <person name="de Groot N.N."/>
        </authorList>
    </citation>
    <scope>NUCLEOTIDE SEQUENCE [LARGE SCALE GENOMIC DNA]</scope>
    <source>
        <strain evidence="9 10">DSM 22789</strain>
    </source>
</reference>
<dbReference type="EMBL" id="FOZZ01000005">
    <property type="protein sequence ID" value="SFS79975.1"/>
    <property type="molecule type" value="Genomic_DNA"/>
</dbReference>
<evidence type="ECO:0000256" key="4">
    <source>
        <dbReference type="ARBA" id="ARBA00022692"/>
    </source>
</evidence>
<evidence type="ECO:0000256" key="6">
    <source>
        <dbReference type="ARBA" id="ARBA00023136"/>
    </source>
</evidence>
<keyword evidence="7" id="KW-0998">Cell outer membrane</keyword>
<dbReference type="RefSeq" id="WP_093365147.1">
    <property type="nucleotide sequence ID" value="NZ_FOZZ01000005.1"/>
</dbReference>
<dbReference type="AlphaFoldDB" id="A0A1I6SSS0"/>
<comment type="similarity">
    <text evidence="2">Belongs to the OmpP1/FadL family.</text>
</comment>
<evidence type="ECO:0000256" key="7">
    <source>
        <dbReference type="ARBA" id="ARBA00023237"/>
    </source>
</evidence>
<dbReference type="GO" id="GO:0009279">
    <property type="term" value="C:cell outer membrane"/>
    <property type="evidence" value="ECO:0007669"/>
    <property type="project" value="UniProtKB-SubCell"/>
</dbReference>
<organism evidence="9 10">
    <name type="scientific">Sphingobacterium wenxiniae</name>
    <dbReference type="NCBI Taxonomy" id="683125"/>
    <lineage>
        <taxon>Bacteria</taxon>
        <taxon>Pseudomonadati</taxon>
        <taxon>Bacteroidota</taxon>
        <taxon>Sphingobacteriia</taxon>
        <taxon>Sphingobacteriales</taxon>
        <taxon>Sphingobacteriaceae</taxon>
        <taxon>Sphingobacterium</taxon>
    </lineage>
</organism>
<name>A0A1I6SSS0_9SPHI</name>
<keyword evidence="5 8" id="KW-0732">Signal</keyword>
<evidence type="ECO:0000256" key="8">
    <source>
        <dbReference type="SAM" id="SignalP"/>
    </source>
</evidence>
<proteinExistence type="inferred from homology"/>
<dbReference type="PANTHER" id="PTHR35093:SF8">
    <property type="entry name" value="OUTER MEMBRANE PROTEIN NMB0088-RELATED"/>
    <property type="match status" value="1"/>
</dbReference>
<dbReference type="GO" id="GO:0015483">
    <property type="term" value="F:long-chain fatty acid transporting porin activity"/>
    <property type="evidence" value="ECO:0007669"/>
    <property type="project" value="TreeGrafter"/>
</dbReference>
<evidence type="ECO:0000256" key="2">
    <source>
        <dbReference type="ARBA" id="ARBA00008163"/>
    </source>
</evidence>
<keyword evidence="10" id="KW-1185">Reference proteome</keyword>
<protein>
    <submittedName>
        <fullName evidence="9">Long-chain fatty acid transport protein</fullName>
    </submittedName>
</protein>
<dbReference type="InterPro" id="IPR005017">
    <property type="entry name" value="OMPP1/FadL/TodX"/>
</dbReference>
<evidence type="ECO:0000313" key="10">
    <source>
        <dbReference type="Proteomes" id="UP000198785"/>
    </source>
</evidence>